<dbReference type="InterPro" id="IPR036390">
    <property type="entry name" value="WH_DNA-bd_sf"/>
</dbReference>
<feature type="region of interest" description="Disordered" evidence="4">
    <location>
        <begin position="55"/>
        <end position="92"/>
    </location>
</feature>
<evidence type="ECO:0000256" key="4">
    <source>
        <dbReference type="SAM" id="MobiDB-lite"/>
    </source>
</evidence>
<feature type="compositionally biased region" description="Polar residues" evidence="4">
    <location>
        <begin position="55"/>
        <end position="70"/>
    </location>
</feature>
<dbReference type="CDD" id="cd20048">
    <property type="entry name" value="FH_FOXD4-like"/>
    <property type="match status" value="1"/>
</dbReference>
<dbReference type="InterPro" id="IPR036388">
    <property type="entry name" value="WH-like_DNA-bd_sf"/>
</dbReference>
<feature type="domain" description="Fork-head" evidence="5">
    <location>
        <begin position="97"/>
        <end position="191"/>
    </location>
</feature>
<dbReference type="PRINTS" id="PR00053">
    <property type="entry name" value="FORKHEAD"/>
</dbReference>
<evidence type="ECO:0000256" key="2">
    <source>
        <dbReference type="ARBA" id="ARBA00023242"/>
    </source>
</evidence>
<feature type="compositionally biased region" description="Basic and acidic residues" evidence="4">
    <location>
        <begin position="71"/>
        <end position="92"/>
    </location>
</feature>
<protein>
    <submittedName>
        <fullName evidence="7">Forkhead box protein D3-like</fullName>
    </submittedName>
</protein>
<dbReference type="Proteomes" id="UP000694941">
    <property type="component" value="Unplaced"/>
</dbReference>
<dbReference type="GeneID" id="106476847"/>
<name>A0ABM1C281_LIMPO</name>
<reference evidence="7" key="1">
    <citation type="submission" date="2025-08" db="UniProtKB">
        <authorList>
            <consortium name="RefSeq"/>
        </authorList>
    </citation>
    <scope>IDENTIFICATION</scope>
    <source>
        <tissue evidence="7">Muscle</tissue>
    </source>
</reference>
<evidence type="ECO:0000313" key="7">
    <source>
        <dbReference type="RefSeq" id="XP_013792920.1"/>
    </source>
</evidence>
<dbReference type="SMART" id="SM00339">
    <property type="entry name" value="FH"/>
    <property type="match status" value="1"/>
</dbReference>
<accession>A0ABM1C281</accession>
<dbReference type="PROSITE" id="PS50039">
    <property type="entry name" value="FORK_HEAD_3"/>
    <property type="match status" value="1"/>
</dbReference>
<dbReference type="PANTHER" id="PTHR11829:SF402">
    <property type="entry name" value="FORK HEAD DOMAIN-CONTAINING PROTEIN FD3-RELATED"/>
    <property type="match status" value="1"/>
</dbReference>
<feature type="DNA-binding region" description="Fork-head" evidence="3">
    <location>
        <begin position="97"/>
        <end position="191"/>
    </location>
</feature>
<sequence>MATLHRTAAFMTQTTGHLLTDQNNGDCTDYEDDLSVHVDSDDPELAVSTNYQMSPQLEENYTGSNGQVKSPKSDTSEEVTLKPETSNQDKSKSCLVKPPYSYIALITMAILQSPEKKLTLSGICEFIRNKFPFYREKYPMWQNSIRHNLSLNDCFIKIPREPGNPGKGNYWTLDPASKDMFDNGSFLRRRKRYKRFQPDFLKDPCAFLSSVEPFRHHPTIIHPTITPATLTSPYPYLSPLPQAVPLLTARDHSRASLHPISLSLLPNLRAPAVISASFPLRLPTTSSIITNAPTGCFSNNSKSNNFSIKNIIGPKQNTVKWNEPPARPIDTLFIPQLTSSCHCPSARFDLTKIRHMPSCANSHVFSTLSLWPR</sequence>
<dbReference type="InterPro" id="IPR030456">
    <property type="entry name" value="TF_fork_head_CS_2"/>
</dbReference>
<organism evidence="6 7">
    <name type="scientific">Limulus polyphemus</name>
    <name type="common">Atlantic horseshoe crab</name>
    <dbReference type="NCBI Taxonomy" id="6850"/>
    <lineage>
        <taxon>Eukaryota</taxon>
        <taxon>Metazoa</taxon>
        <taxon>Ecdysozoa</taxon>
        <taxon>Arthropoda</taxon>
        <taxon>Chelicerata</taxon>
        <taxon>Merostomata</taxon>
        <taxon>Xiphosura</taxon>
        <taxon>Limulidae</taxon>
        <taxon>Limulus</taxon>
    </lineage>
</organism>
<dbReference type="PROSITE" id="PS00657">
    <property type="entry name" value="FORK_HEAD_1"/>
    <property type="match status" value="1"/>
</dbReference>
<keyword evidence="1 3" id="KW-0238">DNA-binding</keyword>
<keyword evidence="6" id="KW-1185">Reference proteome</keyword>
<dbReference type="Gene3D" id="1.10.10.10">
    <property type="entry name" value="Winged helix-like DNA-binding domain superfamily/Winged helix DNA-binding domain"/>
    <property type="match status" value="1"/>
</dbReference>
<gene>
    <name evidence="7" type="primary">LOC106476847</name>
</gene>
<evidence type="ECO:0000256" key="3">
    <source>
        <dbReference type="PROSITE-ProRule" id="PRU00089"/>
    </source>
</evidence>
<dbReference type="InterPro" id="IPR050211">
    <property type="entry name" value="FOX_domain-containing"/>
</dbReference>
<keyword evidence="2 3" id="KW-0539">Nucleus</keyword>
<dbReference type="RefSeq" id="XP_013792920.1">
    <property type="nucleotide sequence ID" value="XM_013937466.2"/>
</dbReference>
<comment type="subcellular location">
    <subcellularLocation>
        <location evidence="3">Nucleus</location>
    </subcellularLocation>
</comment>
<evidence type="ECO:0000313" key="6">
    <source>
        <dbReference type="Proteomes" id="UP000694941"/>
    </source>
</evidence>
<dbReference type="Pfam" id="PF00250">
    <property type="entry name" value="Forkhead"/>
    <property type="match status" value="1"/>
</dbReference>
<evidence type="ECO:0000256" key="1">
    <source>
        <dbReference type="ARBA" id="ARBA00023125"/>
    </source>
</evidence>
<proteinExistence type="predicted"/>
<dbReference type="PROSITE" id="PS00658">
    <property type="entry name" value="FORK_HEAD_2"/>
    <property type="match status" value="1"/>
</dbReference>
<dbReference type="PANTHER" id="PTHR11829">
    <property type="entry name" value="FORKHEAD BOX PROTEIN"/>
    <property type="match status" value="1"/>
</dbReference>
<dbReference type="InterPro" id="IPR001766">
    <property type="entry name" value="Fork_head_dom"/>
</dbReference>
<dbReference type="InterPro" id="IPR018122">
    <property type="entry name" value="TF_fork_head_CS_1"/>
</dbReference>
<dbReference type="SUPFAM" id="SSF46785">
    <property type="entry name" value="Winged helix' DNA-binding domain"/>
    <property type="match status" value="1"/>
</dbReference>
<evidence type="ECO:0000259" key="5">
    <source>
        <dbReference type="PROSITE" id="PS50039"/>
    </source>
</evidence>